<evidence type="ECO:0000313" key="3">
    <source>
        <dbReference type="Proteomes" id="UP000001194"/>
    </source>
</evidence>
<protein>
    <submittedName>
        <fullName evidence="2">Predicted protein</fullName>
    </submittedName>
</protein>
<feature type="region of interest" description="Disordered" evidence="1">
    <location>
        <begin position="174"/>
        <end position="197"/>
    </location>
</feature>
<dbReference type="Proteomes" id="UP000001194">
    <property type="component" value="Unassembled WGS sequence"/>
</dbReference>
<proteinExistence type="predicted"/>
<feature type="compositionally biased region" description="Basic and acidic residues" evidence="1">
    <location>
        <begin position="187"/>
        <end position="197"/>
    </location>
</feature>
<evidence type="ECO:0000256" key="1">
    <source>
        <dbReference type="SAM" id="MobiDB-lite"/>
    </source>
</evidence>
<reference evidence="2 3" key="1">
    <citation type="journal article" date="2008" name="Nature">
        <title>The genome of Laccaria bicolor provides insights into mycorrhizal symbiosis.</title>
        <authorList>
            <person name="Martin F."/>
            <person name="Aerts A."/>
            <person name="Ahren D."/>
            <person name="Brun A."/>
            <person name="Danchin E.G.J."/>
            <person name="Duchaussoy F."/>
            <person name="Gibon J."/>
            <person name="Kohler A."/>
            <person name="Lindquist E."/>
            <person name="Pereda V."/>
            <person name="Salamov A."/>
            <person name="Shapiro H.J."/>
            <person name="Wuyts J."/>
            <person name="Blaudez D."/>
            <person name="Buee M."/>
            <person name="Brokstein P."/>
            <person name="Canbaeck B."/>
            <person name="Cohen D."/>
            <person name="Courty P.E."/>
            <person name="Coutinho P.M."/>
            <person name="Delaruelle C."/>
            <person name="Detter J.C."/>
            <person name="Deveau A."/>
            <person name="DiFazio S."/>
            <person name="Duplessis S."/>
            <person name="Fraissinet-Tachet L."/>
            <person name="Lucic E."/>
            <person name="Frey-Klett P."/>
            <person name="Fourrey C."/>
            <person name="Feussner I."/>
            <person name="Gay G."/>
            <person name="Grimwood J."/>
            <person name="Hoegger P.J."/>
            <person name="Jain P."/>
            <person name="Kilaru S."/>
            <person name="Labbe J."/>
            <person name="Lin Y.C."/>
            <person name="Legue V."/>
            <person name="Le Tacon F."/>
            <person name="Marmeisse R."/>
            <person name="Melayah D."/>
            <person name="Montanini B."/>
            <person name="Muratet M."/>
            <person name="Nehls U."/>
            <person name="Niculita-Hirzel H."/>
            <person name="Oudot-Le Secq M.P."/>
            <person name="Peter M."/>
            <person name="Quesneville H."/>
            <person name="Rajashekar B."/>
            <person name="Reich M."/>
            <person name="Rouhier N."/>
            <person name="Schmutz J."/>
            <person name="Yin T."/>
            <person name="Chalot M."/>
            <person name="Henrissat B."/>
            <person name="Kuees U."/>
            <person name="Lucas S."/>
            <person name="Van de Peer Y."/>
            <person name="Podila G.K."/>
            <person name="Polle A."/>
            <person name="Pukkila P.J."/>
            <person name="Richardson P.M."/>
            <person name="Rouze P."/>
            <person name="Sanders I.R."/>
            <person name="Stajich J.E."/>
            <person name="Tunlid A."/>
            <person name="Tuskan G."/>
            <person name="Grigoriev I.V."/>
        </authorList>
    </citation>
    <scope>NUCLEOTIDE SEQUENCE [LARGE SCALE GENOMIC DNA]</scope>
    <source>
        <strain evidence="3">S238N-H82 / ATCC MYA-4686</strain>
    </source>
</reference>
<dbReference type="STRING" id="486041.B0DUH0"/>
<sequence length="487" mass="54768">MAAMWDSSLLPSYVQRISEDKTTDPYISRLTVSRVRVLILELFPAAIFTRIPAELEDYFTTPSRRKITLTRLKISADSETARRVGVGYAPSHMDLSLEAYRTVVKYVGNRSDIASLCRVSKSFRHAAERALYNTLYMRKAHETTVLCHTLVAQPRLSSLVEALTIVSAAEGQSRASVVQDEGDSDDDSRHEHDYNVEEEKCPNTDWNSISHVLKRTINLRYLNIHINDGPASSAWILDGCTFLLRKLHCDFDWDQHLVKFLDKQTELEDLYILDFQDAVASEVMADSPLRSTSVPPGLGALEAKGIPNLSKLECTFIEAVVTILPYRPVTHLKTCFSCSEIIAKRAEMRLLLSCVALSTGPLRSLDIADATYHKSFSMELLENIVNLHVELRYLGTLVLPIGGQERLRFYGLLMRLPDTQCIEVEVSEWDPPPSTPPAFRALANEVRLYCPSITCVVFVHDFDRTVVTAVDGICQLGGDAENLWREV</sequence>
<dbReference type="GeneID" id="6083258"/>
<organism evidence="3">
    <name type="scientific">Laccaria bicolor (strain S238N-H82 / ATCC MYA-4686)</name>
    <name type="common">Bicoloured deceiver</name>
    <name type="synonym">Laccaria laccata var. bicolor</name>
    <dbReference type="NCBI Taxonomy" id="486041"/>
    <lineage>
        <taxon>Eukaryota</taxon>
        <taxon>Fungi</taxon>
        <taxon>Dikarya</taxon>
        <taxon>Basidiomycota</taxon>
        <taxon>Agaricomycotina</taxon>
        <taxon>Agaricomycetes</taxon>
        <taxon>Agaricomycetidae</taxon>
        <taxon>Agaricales</taxon>
        <taxon>Agaricineae</taxon>
        <taxon>Hydnangiaceae</taxon>
        <taxon>Laccaria</taxon>
    </lineage>
</organism>
<accession>B0DUH0</accession>
<keyword evidence="3" id="KW-1185">Reference proteome</keyword>
<dbReference type="OrthoDB" id="3188866at2759"/>
<gene>
    <name evidence="2" type="ORF">LACBIDRAFT_310497</name>
</gene>
<dbReference type="KEGG" id="lbc:LACBIDRAFT_310497"/>
<dbReference type="AlphaFoldDB" id="B0DUH0"/>
<name>B0DUH0_LACBS</name>
<dbReference type="RefSeq" id="XP_001887552.1">
    <property type="nucleotide sequence ID" value="XM_001887517.1"/>
</dbReference>
<evidence type="ECO:0000313" key="2">
    <source>
        <dbReference type="EMBL" id="EDR01739.1"/>
    </source>
</evidence>
<dbReference type="EMBL" id="DS547136">
    <property type="protein sequence ID" value="EDR01739.1"/>
    <property type="molecule type" value="Genomic_DNA"/>
</dbReference>
<dbReference type="HOGENOM" id="CLU_038175_1_1_1"/>
<dbReference type="InParanoid" id="B0DUH0"/>